<dbReference type="GO" id="GO:0032993">
    <property type="term" value="C:protein-DNA complex"/>
    <property type="evidence" value="ECO:0007669"/>
    <property type="project" value="TreeGrafter"/>
</dbReference>
<dbReference type="FunFam" id="3.40.10.10:FF:000001">
    <property type="entry name" value="DNA-3-methyladenine glycosylase 2"/>
    <property type="match status" value="1"/>
</dbReference>
<comment type="caution">
    <text evidence="13">The sequence shown here is derived from an EMBL/GenBank/DDBJ whole genome shotgun (WGS) entry which is preliminary data.</text>
</comment>
<gene>
    <name evidence="13" type="ORF">GCM10007932_17140</name>
</gene>
<dbReference type="InterPro" id="IPR051912">
    <property type="entry name" value="Alkylbase_DNA_Glycosylase/TA"/>
</dbReference>
<dbReference type="GO" id="GO:0008270">
    <property type="term" value="F:zinc ion binding"/>
    <property type="evidence" value="ECO:0007669"/>
    <property type="project" value="InterPro"/>
</dbReference>
<proteinExistence type="predicted"/>
<dbReference type="InterPro" id="IPR010316">
    <property type="entry name" value="AlkA_N"/>
</dbReference>
<keyword evidence="2" id="KW-0489">Methyltransferase</keyword>
<dbReference type="SUPFAM" id="SSF55945">
    <property type="entry name" value="TATA-box binding protein-like"/>
    <property type="match status" value="1"/>
</dbReference>
<sequence length="460" mass="52146">MSNQPLSIEECQRARMARDQRFDGRFYVAVKTTGIFCRPICPANLPQEKNVTYYFDQAQALQAGFRPCLRCRPDSAPSSWAWKGAETSFQRAIKLIEQGALQSGGISDLSDRLGISDRYLRKLFDKYLGMSPKQYAQYHKLMFAKQLLHESSITISDIAFASGFNSVRRFNDAFKSLLKLTPTQVRKSEGDASKTNHVRLGFKSPLHWQHMLNFYRMRSIEGVETIGDDFYERHFSLNGSKGWFRASVISNQHMQVEFELDDITQLKALVVKLRRMFDLDVSISEVEHHLTAIAPDLIRESGIRIPGVWSPWEAGVRAILGQQVSVKAAIGQLNLLTEKLNSTDKSKDSSGIQYFPTPEQVASADLTFLRMPNSRKETLARFADYCLNNPDADPSEWIEIKGVGPWTINYAQLRGQSIANCFLSGDLIVKKAMVHYPEMSPENVAPWGSYATLHCWNLPL</sequence>
<accession>A0AAV5NP25</accession>
<dbReference type="SUPFAM" id="SSF46689">
    <property type="entry name" value="Homeodomain-like"/>
    <property type="match status" value="2"/>
</dbReference>
<evidence type="ECO:0000259" key="12">
    <source>
        <dbReference type="PROSITE" id="PS01124"/>
    </source>
</evidence>
<evidence type="ECO:0000256" key="8">
    <source>
        <dbReference type="ARBA" id="ARBA00023125"/>
    </source>
</evidence>
<dbReference type="InterPro" id="IPR035451">
    <property type="entry name" value="Ada-like_dom_sf"/>
</dbReference>
<evidence type="ECO:0000313" key="13">
    <source>
        <dbReference type="EMBL" id="GLQ72354.1"/>
    </source>
</evidence>
<evidence type="ECO:0000256" key="1">
    <source>
        <dbReference type="ARBA" id="ARBA00001947"/>
    </source>
</evidence>
<dbReference type="SMART" id="SM00342">
    <property type="entry name" value="HTH_ARAC"/>
    <property type="match status" value="1"/>
</dbReference>
<dbReference type="Gene3D" id="1.10.340.30">
    <property type="entry name" value="Hypothetical protein, domain 2"/>
    <property type="match status" value="1"/>
</dbReference>
<dbReference type="Gene3D" id="3.30.310.20">
    <property type="entry name" value="DNA-3-methyladenine glycosylase AlkA, N-terminal domain"/>
    <property type="match status" value="1"/>
</dbReference>
<keyword evidence="4" id="KW-0479">Metal-binding</keyword>
<evidence type="ECO:0000256" key="6">
    <source>
        <dbReference type="ARBA" id="ARBA00022833"/>
    </source>
</evidence>
<dbReference type="Gene3D" id="3.40.10.10">
    <property type="entry name" value="DNA Methylphosphotriester Repair Domain"/>
    <property type="match status" value="1"/>
</dbReference>
<dbReference type="PANTHER" id="PTHR43003:SF13">
    <property type="entry name" value="DNA-3-METHYLADENINE GLYCOSYLASE 2"/>
    <property type="match status" value="1"/>
</dbReference>
<dbReference type="SUPFAM" id="SSF57884">
    <property type="entry name" value="Ada DNA repair protein, N-terminal domain (N-Ada 10)"/>
    <property type="match status" value="1"/>
</dbReference>
<evidence type="ECO:0000256" key="4">
    <source>
        <dbReference type="ARBA" id="ARBA00022723"/>
    </source>
</evidence>
<dbReference type="GO" id="GO:0008168">
    <property type="term" value="F:methyltransferase activity"/>
    <property type="evidence" value="ECO:0007669"/>
    <property type="project" value="UniProtKB-KW"/>
</dbReference>
<evidence type="ECO:0000256" key="5">
    <source>
        <dbReference type="ARBA" id="ARBA00022763"/>
    </source>
</evidence>
<keyword evidence="8" id="KW-0238">DNA-binding</keyword>
<evidence type="ECO:0000256" key="9">
    <source>
        <dbReference type="ARBA" id="ARBA00023159"/>
    </source>
</evidence>
<dbReference type="InterPro" id="IPR018062">
    <property type="entry name" value="HTH_AraC-typ_CS"/>
</dbReference>
<keyword evidence="6" id="KW-0862">Zinc</keyword>
<dbReference type="GO" id="GO:0006307">
    <property type="term" value="P:DNA alkylation repair"/>
    <property type="evidence" value="ECO:0007669"/>
    <property type="project" value="TreeGrafter"/>
</dbReference>
<dbReference type="InterPro" id="IPR037046">
    <property type="entry name" value="AlkA_N_sf"/>
</dbReference>
<dbReference type="GO" id="GO:0032131">
    <property type="term" value="F:alkylated DNA binding"/>
    <property type="evidence" value="ECO:0007669"/>
    <property type="project" value="TreeGrafter"/>
</dbReference>
<reference evidence="14" key="1">
    <citation type="journal article" date="2019" name="Int. J. Syst. Evol. Microbiol.">
        <title>The Global Catalogue of Microorganisms (GCM) 10K type strain sequencing project: providing services to taxonomists for standard genome sequencing and annotation.</title>
        <authorList>
            <consortium name="The Broad Institute Genomics Platform"/>
            <consortium name="The Broad Institute Genome Sequencing Center for Infectious Disease"/>
            <person name="Wu L."/>
            <person name="Ma J."/>
        </authorList>
    </citation>
    <scope>NUCLEOTIDE SEQUENCE [LARGE SCALE GENOMIC DNA]</scope>
    <source>
        <strain evidence="14">NBRC 15640</strain>
    </source>
</reference>
<dbReference type="GO" id="GO:0043916">
    <property type="term" value="F:DNA-7-methylguanine glycosylase activity"/>
    <property type="evidence" value="ECO:0007669"/>
    <property type="project" value="TreeGrafter"/>
</dbReference>
<keyword evidence="3" id="KW-0808">Transferase</keyword>
<dbReference type="GO" id="GO:0008725">
    <property type="term" value="F:DNA-3-methyladenine glycosylase activity"/>
    <property type="evidence" value="ECO:0007669"/>
    <property type="project" value="TreeGrafter"/>
</dbReference>
<dbReference type="Gene3D" id="1.10.10.60">
    <property type="entry name" value="Homeodomain-like"/>
    <property type="match status" value="1"/>
</dbReference>
<dbReference type="PROSITE" id="PS01124">
    <property type="entry name" value="HTH_ARAC_FAMILY_2"/>
    <property type="match status" value="1"/>
</dbReference>
<dbReference type="SUPFAM" id="SSF48150">
    <property type="entry name" value="DNA-glycosylase"/>
    <property type="match status" value="1"/>
</dbReference>
<dbReference type="SMART" id="SM01009">
    <property type="entry name" value="AlkA_N"/>
    <property type="match status" value="1"/>
</dbReference>
<dbReference type="GO" id="GO:0032259">
    <property type="term" value="P:methylation"/>
    <property type="evidence" value="ECO:0007669"/>
    <property type="project" value="UniProtKB-KW"/>
</dbReference>
<evidence type="ECO:0000313" key="14">
    <source>
        <dbReference type="Proteomes" id="UP001156690"/>
    </source>
</evidence>
<name>A0AAV5NP25_9VIBR</name>
<feature type="domain" description="HTH araC/xylS-type" evidence="12">
    <location>
        <begin position="90"/>
        <end position="188"/>
    </location>
</feature>
<evidence type="ECO:0000256" key="3">
    <source>
        <dbReference type="ARBA" id="ARBA00022679"/>
    </source>
</evidence>
<dbReference type="PROSITE" id="PS00041">
    <property type="entry name" value="HTH_ARAC_FAMILY_1"/>
    <property type="match status" value="1"/>
</dbReference>
<evidence type="ECO:0000256" key="10">
    <source>
        <dbReference type="ARBA" id="ARBA00023163"/>
    </source>
</evidence>
<comment type="cofactor">
    <cofactor evidence="1">
        <name>Zn(2+)</name>
        <dbReference type="ChEBI" id="CHEBI:29105"/>
    </cofactor>
</comment>
<dbReference type="RefSeq" id="WP_126609248.1">
    <property type="nucleotide sequence ID" value="NZ_AP025145.1"/>
</dbReference>
<dbReference type="Pfam" id="PF02805">
    <property type="entry name" value="Ada_Zn_binding"/>
    <property type="match status" value="1"/>
</dbReference>
<dbReference type="InterPro" id="IPR018060">
    <property type="entry name" value="HTH_AraC"/>
</dbReference>
<dbReference type="GO" id="GO:0005737">
    <property type="term" value="C:cytoplasm"/>
    <property type="evidence" value="ECO:0007669"/>
    <property type="project" value="TreeGrafter"/>
</dbReference>
<organism evidence="13 14">
    <name type="scientific">Vibrio penaeicida</name>
    <dbReference type="NCBI Taxonomy" id="104609"/>
    <lineage>
        <taxon>Bacteria</taxon>
        <taxon>Pseudomonadati</taxon>
        <taxon>Pseudomonadota</taxon>
        <taxon>Gammaproteobacteria</taxon>
        <taxon>Vibrionales</taxon>
        <taxon>Vibrionaceae</taxon>
        <taxon>Vibrio</taxon>
    </lineage>
</organism>
<dbReference type="InterPro" id="IPR004026">
    <property type="entry name" value="Ada_DNA_repair_Zn-bd"/>
</dbReference>
<evidence type="ECO:0000256" key="7">
    <source>
        <dbReference type="ARBA" id="ARBA00023015"/>
    </source>
</evidence>
<keyword evidence="7" id="KW-0805">Transcription regulation</keyword>
<dbReference type="PANTHER" id="PTHR43003">
    <property type="entry name" value="DNA-3-METHYLADENINE GLYCOSYLASE"/>
    <property type="match status" value="1"/>
</dbReference>
<dbReference type="Proteomes" id="UP001156690">
    <property type="component" value="Unassembled WGS sequence"/>
</dbReference>
<keyword evidence="5" id="KW-0227">DNA damage</keyword>
<keyword evidence="14" id="KW-1185">Reference proteome</keyword>
<evidence type="ECO:0000256" key="2">
    <source>
        <dbReference type="ARBA" id="ARBA00022603"/>
    </source>
</evidence>
<protein>
    <submittedName>
        <fullName evidence="13">3-methyladenine DNA glycosylase</fullName>
    </submittedName>
</protein>
<keyword evidence="9" id="KW-0010">Activator</keyword>
<dbReference type="InterPro" id="IPR009057">
    <property type="entry name" value="Homeodomain-like_sf"/>
</dbReference>
<dbReference type="GO" id="GO:0006285">
    <property type="term" value="P:base-excision repair, AP site formation"/>
    <property type="evidence" value="ECO:0007669"/>
    <property type="project" value="TreeGrafter"/>
</dbReference>
<dbReference type="Pfam" id="PF06029">
    <property type="entry name" value="AlkA_N"/>
    <property type="match status" value="1"/>
</dbReference>
<evidence type="ECO:0000256" key="11">
    <source>
        <dbReference type="ARBA" id="ARBA00023204"/>
    </source>
</evidence>
<dbReference type="EMBL" id="BSNX01000013">
    <property type="protein sequence ID" value="GLQ72354.1"/>
    <property type="molecule type" value="Genomic_DNA"/>
</dbReference>
<dbReference type="GO" id="GO:0043565">
    <property type="term" value="F:sequence-specific DNA binding"/>
    <property type="evidence" value="ECO:0007669"/>
    <property type="project" value="InterPro"/>
</dbReference>
<keyword evidence="10" id="KW-0804">Transcription</keyword>
<keyword evidence="11" id="KW-0234">DNA repair</keyword>
<dbReference type="GO" id="GO:0003700">
    <property type="term" value="F:DNA-binding transcription factor activity"/>
    <property type="evidence" value="ECO:0007669"/>
    <property type="project" value="InterPro"/>
</dbReference>
<dbReference type="AlphaFoldDB" id="A0AAV5NP25"/>
<dbReference type="InterPro" id="IPR011257">
    <property type="entry name" value="DNA_glycosylase"/>
</dbReference>
<dbReference type="Pfam" id="PF12833">
    <property type="entry name" value="HTH_18"/>
    <property type="match status" value="1"/>
</dbReference>